<sequence>MDSESPSVSSSPAATLYQQLAEAVAELTSPRDAVFETQRVVIQVPASSDWTMDGGVHATACRWLQEHGNPVAHCEYHASQWYLRLWARTQSGPALILESPAMIHEIIPYESTRHIRNVLCELGFFPATWPCYTSGEAVVQNNAGQRFILHPNSSLMFPWQKVPWLVFEVVNADTTVDAHRKAQSYLFGTRGQLRYAVVVTLYNHDSYKRVIIPRREHIRGKHLVQDFDENYRRLQAGEEITQRMHEQPALRRFPHERDDDALLSYSGPCAPSRGSLLNGRNWNTLVRRDSRVIAAGPRWGRCAS</sequence>
<evidence type="ECO:0008006" key="3">
    <source>
        <dbReference type="Google" id="ProtNLM"/>
    </source>
</evidence>
<reference evidence="1 2" key="1">
    <citation type="submission" date="2019-09" db="EMBL/GenBank/DDBJ databases">
        <title>Draft genome of the ectomycorrhizal ascomycete Sphaerosporella brunnea.</title>
        <authorList>
            <consortium name="DOE Joint Genome Institute"/>
            <person name="Benucci G.M."/>
            <person name="Marozzi G."/>
            <person name="Antonielli L."/>
            <person name="Sanchez S."/>
            <person name="Marco P."/>
            <person name="Wang X."/>
            <person name="Falini L.B."/>
            <person name="Barry K."/>
            <person name="Haridas S."/>
            <person name="Lipzen A."/>
            <person name="Labutti K."/>
            <person name="Grigoriev I.V."/>
            <person name="Murat C."/>
            <person name="Martin F."/>
            <person name="Albertini E."/>
            <person name="Donnini D."/>
            <person name="Bonito G."/>
        </authorList>
    </citation>
    <scope>NUCLEOTIDE SEQUENCE [LARGE SCALE GENOMIC DNA]</scope>
    <source>
        <strain evidence="1 2">Sb_GMNB300</strain>
    </source>
</reference>
<keyword evidence="2" id="KW-1185">Reference proteome</keyword>
<comment type="caution">
    <text evidence="1">The sequence shown here is derived from an EMBL/GenBank/DDBJ whole genome shotgun (WGS) entry which is preliminary data.</text>
</comment>
<evidence type="ECO:0000313" key="2">
    <source>
        <dbReference type="Proteomes" id="UP000326924"/>
    </source>
</evidence>
<dbReference type="AlphaFoldDB" id="A0A5J5EQZ8"/>
<organism evidence="1 2">
    <name type="scientific">Sphaerosporella brunnea</name>
    <dbReference type="NCBI Taxonomy" id="1250544"/>
    <lineage>
        <taxon>Eukaryota</taxon>
        <taxon>Fungi</taxon>
        <taxon>Dikarya</taxon>
        <taxon>Ascomycota</taxon>
        <taxon>Pezizomycotina</taxon>
        <taxon>Pezizomycetes</taxon>
        <taxon>Pezizales</taxon>
        <taxon>Pyronemataceae</taxon>
        <taxon>Sphaerosporella</taxon>
    </lineage>
</organism>
<name>A0A5J5EQZ8_9PEZI</name>
<proteinExistence type="predicted"/>
<accession>A0A5J5EQZ8</accession>
<dbReference type="Proteomes" id="UP000326924">
    <property type="component" value="Unassembled WGS sequence"/>
</dbReference>
<dbReference type="InParanoid" id="A0A5J5EQZ8"/>
<gene>
    <name evidence="1" type="ORF">FN846DRAFT_892258</name>
</gene>
<evidence type="ECO:0000313" key="1">
    <source>
        <dbReference type="EMBL" id="KAA8900068.1"/>
    </source>
</evidence>
<dbReference type="EMBL" id="VXIS01000159">
    <property type="protein sequence ID" value="KAA8900068.1"/>
    <property type="molecule type" value="Genomic_DNA"/>
</dbReference>
<protein>
    <recommendedName>
        <fullName evidence="3">Restriction endonuclease domain-containing protein</fullName>
    </recommendedName>
</protein>